<protein>
    <recommendedName>
        <fullName evidence="4">DUF2207 domain-containing protein</fullName>
    </recommendedName>
</protein>
<organism evidence="2">
    <name type="scientific">Micromonospora sp. CCTCC AA 2012012</name>
    <dbReference type="NCBI Taxonomy" id="3111921"/>
    <lineage>
        <taxon>Bacteria</taxon>
        <taxon>Bacillati</taxon>
        <taxon>Actinomycetota</taxon>
        <taxon>Actinomycetes</taxon>
        <taxon>Micromonosporales</taxon>
        <taxon>Micromonosporaceae</taxon>
        <taxon>Micromonospora</taxon>
    </lineage>
</organism>
<proteinExistence type="predicted"/>
<evidence type="ECO:0000313" key="2">
    <source>
        <dbReference type="EMBL" id="XBP91694.1"/>
    </source>
</evidence>
<reference evidence="3" key="2">
    <citation type="submission" date="2024-06" db="EMBL/GenBank/DDBJ databases">
        <title>Micromonospora mangrovi CCTCC AA 2012012 genome sequences.</title>
        <authorList>
            <person name="Gao J."/>
        </authorList>
    </citation>
    <scope>NUCLEOTIDE SEQUENCE</scope>
    <source>
        <strain evidence="3">CCTCC AA 2012012</strain>
    </source>
</reference>
<sequence length="170" mass="18037">MLSWLNTRWGTLTYLVGLVICAGLGGLLFGFDHGILLGAAALNLALGVVAAIGLVRTIRKGPAANEGGDPEPAPDWLSMGEIEVRVPGRRQRYLARFAAGAPAVDGMSREERRIAATLRFLGMPEATVVKLDRGADGTGEVPGRQIVEIPALAIRDAARFPGRGRSPWGR</sequence>
<gene>
    <name evidence="3" type="ORF">ABUL08_18865</name>
    <name evidence="2" type="ORF">VK199_18795</name>
</gene>
<keyword evidence="1" id="KW-0812">Transmembrane</keyword>
<reference evidence="2" key="1">
    <citation type="submission" date="2024-01" db="EMBL/GenBank/DDBJ databases">
        <title>The genome sequence of Micromonospora mangrovi CCTCC AA 2012012.</title>
        <authorList>
            <person name="Gao J."/>
        </authorList>
    </citation>
    <scope>NUCLEOTIDE SEQUENCE</scope>
    <source>
        <strain evidence="2">CCTCC AA 2012012</strain>
    </source>
</reference>
<evidence type="ECO:0008006" key="4">
    <source>
        <dbReference type="Google" id="ProtNLM"/>
    </source>
</evidence>
<dbReference type="EMBL" id="CP159342">
    <property type="protein sequence ID" value="XCH72392.1"/>
    <property type="molecule type" value="Genomic_DNA"/>
</dbReference>
<name>A0AAU7M2H4_9ACTN</name>
<keyword evidence="1" id="KW-1133">Transmembrane helix</keyword>
<dbReference type="RefSeq" id="WP_350931235.1">
    <property type="nucleotide sequence ID" value="NZ_CP157762.1"/>
</dbReference>
<dbReference type="AlphaFoldDB" id="A0AAU7M2H4"/>
<evidence type="ECO:0000256" key="1">
    <source>
        <dbReference type="SAM" id="Phobius"/>
    </source>
</evidence>
<evidence type="ECO:0000313" key="3">
    <source>
        <dbReference type="EMBL" id="XCH72392.1"/>
    </source>
</evidence>
<feature type="transmembrane region" description="Helical" evidence="1">
    <location>
        <begin position="35"/>
        <end position="55"/>
    </location>
</feature>
<accession>A0AAU7M2H4</accession>
<keyword evidence="1" id="KW-0472">Membrane</keyword>
<feature type="transmembrane region" description="Helical" evidence="1">
    <location>
        <begin position="12"/>
        <end position="29"/>
    </location>
</feature>
<dbReference type="EMBL" id="CP157762">
    <property type="protein sequence ID" value="XBP91694.1"/>
    <property type="molecule type" value="Genomic_DNA"/>
</dbReference>